<dbReference type="InterPro" id="IPR024630">
    <property type="entry name" value="Stc1"/>
</dbReference>
<keyword evidence="4" id="KW-1185">Reference proteome</keyword>
<dbReference type="AlphaFoldDB" id="A0A6G1HW95"/>
<evidence type="ECO:0000256" key="1">
    <source>
        <dbReference type="SAM" id="MobiDB-lite"/>
    </source>
</evidence>
<dbReference type="OrthoDB" id="3514033at2759"/>
<feature type="domain" description="Stc1" evidence="2">
    <location>
        <begin position="27"/>
        <end position="106"/>
    </location>
</feature>
<gene>
    <name evidence="3" type="ORF">EJ06DRAFT_424616</name>
</gene>
<feature type="region of interest" description="Disordered" evidence="1">
    <location>
        <begin position="253"/>
        <end position="272"/>
    </location>
</feature>
<dbReference type="Pfam" id="PF12898">
    <property type="entry name" value="Stc1"/>
    <property type="match status" value="1"/>
</dbReference>
<protein>
    <recommendedName>
        <fullName evidence="2">Stc1 domain-containing protein</fullName>
    </recommendedName>
</protein>
<name>A0A6G1HW95_9PEZI</name>
<evidence type="ECO:0000313" key="3">
    <source>
        <dbReference type="EMBL" id="KAF2400290.1"/>
    </source>
</evidence>
<proteinExistence type="predicted"/>
<dbReference type="Proteomes" id="UP000799640">
    <property type="component" value="Unassembled WGS sequence"/>
</dbReference>
<evidence type="ECO:0000313" key="4">
    <source>
        <dbReference type="Proteomes" id="UP000799640"/>
    </source>
</evidence>
<evidence type="ECO:0000259" key="2">
    <source>
        <dbReference type="Pfam" id="PF12898"/>
    </source>
</evidence>
<accession>A0A6G1HW95</accession>
<feature type="region of interest" description="Disordered" evidence="1">
    <location>
        <begin position="303"/>
        <end position="322"/>
    </location>
</feature>
<reference evidence="3" key="1">
    <citation type="journal article" date="2020" name="Stud. Mycol.">
        <title>101 Dothideomycetes genomes: a test case for predicting lifestyles and emergence of pathogens.</title>
        <authorList>
            <person name="Haridas S."/>
            <person name="Albert R."/>
            <person name="Binder M."/>
            <person name="Bloem J."/>
            <person name="Labutti K."/>
            <person name="Salamov A."/>
            <person name="Andreopoulos B."/>
            <person name="Baker S."/>
            <person name="Barry K."/>
            <person name="Bills G."/>
            <person name="Bluhm B."/>
            <person name="Cannon C."/>
            <person name="Castanera R."/>
            <person name="Culley D."/>
            <person name="Daum C."/>
            <person name="Ezra D."/>
            <person name="Gonzalez J."/>
            <person name="Henrissat B."/>
            <person name="Kuo A."/>
            <person name="Liang C."/>
            <person name="Lipzen A."/>
            <person name="Lutzoni F."/>
            <person name="Magnuson J."/>
            <person name="Mondo S."/>
            <person name="Nolan M."/>
            <person name="Ohm R."/>
            <person name="Pangilinan J."/>
            <person name="Park H.-J."/>
            <person name="Ramirez L."/>
            <person name="Alfaro M."/>
            <person name="Sun H."/>
            <person name="Tritt A."/>
            <person name="Yoshinaga Y."/>
            <person name="Zwiers L.-H."/>
            <person name="Turgeon B."/>
            <person name="Goodwin S."/>
            <person name="Spatafora J."/>
            <person name="Crous P."/>
            <person name="Grigoriev I."/>
        </authorList>
    </citation>
    <scope>NUCLEOTIDE SEQUENCE</scope>
    <source>
        <strain evidence="3">CBS 262.69</strain>
    </source>
</reference>
<dbReference type="EMBL" id="ML996695">
    <property type="protein sequence ID" value="KAF2400290.1"/>
    <property type="molecule type" value="Genomic_DNA"/>
</dbReference>
<organism evidence="3 4">
    <name type="scientific">Trichodelitschia bisporula</name>
    <dbReference type="NCBI Taxonomy" id="703511"/>
    <lineage>
        <taxon>Eukaryota</taxon>
        <taxon>Fungi</taxon>
        <taxon>Dikarya</taxon>
        <taxon>Ascomycota</taxon>
        <taxon>Pezizomycotina</taxon>
        <taxon>Dothideomycetes</taxon>
        <taxon>Dothideomycetes incertae sedis</taxon>
        <taxon>Phaeotrichales</taxon>
        <taxon>Phaeotrichaceae</taxon>
        <taxon>Trichodelitschia</taxon>
    </lineage>
</organism>
<sequence length="338" mass="36347">MARGPQLPNPNITAATLGNVTLPTKLKCSRCSKFKGHSNYSNKQILGAKFAVKVRRVSTPTVKCRTCTELQPTELYCGFCDNTAALDNFSKAHRSNPDQAKCARCIAKQLDFGPDDEVALREVRRQMALMGGSMGGCPDDDDDDDDTTINYSFVDDDEEEVSAKRIKDAEIIRNALAALDKDAEADSKTMTTSAPNVQFNTRVPYTTNQAATPRAATPDSGGFHPLPALKEGPNTRVRLSASTPFPLATQVGVADPKAAPGPSVDRDSKATAAPRDMAWATAANSIDSGLPIYPKSKPYDDAFSSLSLKDNTRHPNLTPKPASVRYGSKGFAKVKAYA</sequence>